<organism evidence="8">
    <name type="scientific">Aceria tosichella</name>
    <name type="common">wheat curl mite</name>
    <dbReference type="NCBI Taxonomy" id="561515"/>
    <lineage>
        <taxon>Eukaryota</taxon>
        <taxon>Metazoa</taxon>
        <taxon>Ecdysozoa</taxon>
        <taxon>Arthropoda</taxon>
        <taxon>Chelicerata</taxon>
        <taxon>Arachnida</taxon>
        <taxon>Acari</taxon>
        <taxon>Acariformes</taxon>
        <taxon>Trombidiformes</taxon>
        <taxon>Prostigmata</taxon>
        <taxon>Eupodina</taxon>
        <taxon>Eriophyoidea</taxon>
        <taxon>Eriophyidae</taxon>
        <taxon>Eriophyinae</taxon>
        <taxon>Aceriini</taxon>
        <taxon>Aceria</taxon>
    </lineage>
</organism>
<feature type="compositionally biased region" description="Polar residues" evidence="7">
    <location>
        <begin position="45"/>
        <end position="54"/>
    </location>
</feature>
<keyword evidence="3" id="KW-0805">Transcription regulation</keyword>
<evidence type="ECO:0000256" key="2">
    <source>
        <dbReference type="ARBA" id="ARBA00005330"/>
    </source>
</evidence>
<feature type="compositionally biased region" description="Low complexity" evidence="7">
    <location>
        <begin position="237"/>
        <end position="251"/>
    </location>
</feature>
<evidence type="ECO:0000256" key="6">
    <source>
        <dbReference type="SAM" id="Coils"/>
    </source>
</evidence>
<protein>
    <submittedName>
        <fullName evidence="8">Transcriptional adapter 3</fullName>
    </submittedName>
</protein>
<dbReference type="InterPro" id="IPR019340">
    <property type="entry name" value="Histone_AcTrfase_su3"/>
</dbReference>
<dbReference type="Pfam" id="PF10198">
    <property type="entry name" value="Ada3"/>
    <property type="match status" value="1"/>
</dbReference>
<proteinExistence type="inferred from homology"/>
<comment type="subcellular location">
    <subcellularLocation>
        <location evidence="1">Nucleus</location>
    </subcellularLocation>
</comment>
<evidence type="ECO:0000313" key="8">
    <source>
        <dbReference type="EMBL" id="MDE48118.1"/>
    </source>
</evidence>
<dbReference type="GO" id="GO:0006357">
    <property type="term" value="P:regulation of transcription by RNA polymerase II"/>
    <property type="evidence" value="ECO:0007669"/>
    <property type="project" value="TreeGrafter"/>
</dbReference>
<keyword evidence="5" id="KW-0539">Nucleus</keyword>
<feature type="coiled-coil region" evidence="6">
    <location>
        <begin position="325"/>
        <end position="352"/>
    </location>
</feature>
<name>A0A6G1SCJ2_9ACAR</name>
<accession>A0A6G1SCJ2</accession>
<dbReference type="EMBL" id="GGYP01003347">
    <property type="protein sequence ID" value="MDE48118.1"/>
    <property type="molecule type" value="Transcribed_RNA"/>
</dbReference>
<dbReference type="GO" id="GO:0003713">
    <property type="term" value="F:transcription coactivator activity"/>
    <property type="evidence" value="ECO:0007669"/>
    <property type="project" value="TreeGrafter"/>
</dbReference>
<dbReference type="PANTHER" id="PTHR13556">
    <property type="entry name" value="TRANSCRIPTIONAL ADAPTER 3-RELATED"/>
    <property type="match status" value="1"/>
</dbReference>
<keyword evidence="4" id="KW-0804">Transcription</keyword>
<feature type="region of interest" description="Disordered" evidence="7">
    <location>
        <begin position="177"/>
        <end position="214"/>
    </location>
</feature>
<gene>
    <name evidence="8" type="primary">tada3</name>
    <name evidence="8" type="ORF">g.20081</name>
</gene>
<evidence type="ECO:0000256" key="7">
    <source>
        <dbReference type="SAM" id="MobiDB-lite"/>
    </source>
</evidence>
<feature type="region of interest" description="Disordered" evidence="7">
    <location>
        <begin position="237"/>
        <end position="268"/>
    </location>
</feature>
<feature type="compositionally biased region" description="Basic and acidic residues" evidence="7">
    <location>
        <begin position="177"/>
        <end position="192"/>
    </location>
</feature>
<evidence type="ECO:0000256" key="4">
    <source>
        <dbReference type="ARBA" id="ARBA00023163"/>
    </source>
</evidence>
<dbReference type="PANTHER" id="PTHR13556:SF2">
    <property type="entry name" value="TRANSCRIPTIONAL ADAPTER 3"/>
    <property type="match status" value="1"/>
</dbReference>
<evidence type="ECO:0000256" key="5">
    <source>
        <dbReference type="ARBA" id="ARBA00023242"/>
    </source>
</evidence>
<dbReference type="AlphaFoldDB" id="A0A6G1SCJ2"/>
<sequence>MFSILQKSQDNVSAEDLEILQNEIERRLVDVVTERWRLERELETSNHLSPDTTSQPPPIISSVSNDCVSNPAKVPYSSSQPTSSLPSGKLRNSLKSRHIDSKFENASDGFKRSIYSSTNGNNNGVGDKKQIVKNEAPDKLWPFVEQFCATPTEEQIKSLEEMIKSMENDDEYYKIPDTLKKETPVSSTKDESSNNVGGTSNKNQKKSKQKAEDGTLLGALTQRLVSSLIVEADDNITDASRSSSDTTSSPPVKKRRSRSNKGIDPTTAKNFEKKVRQELEVQSILSQNDDIPYTSEEDENLRELLVYQHELLSIQTQNKLSMQILLKKAKRHTELEKERERLRETNADVIAAYKRLIQAKQRKRNPTKKEEEAAWKALKIHDVIFKKCDELYLTGLDRNNTS</sequence>
<evidence type="ECO:0000256" key="3">
    <source>
        <dbReference type="ARBA" id="ARBA00023015"/>
    </source>
</evidence>
<evidence type="ECO:0000256" key="1">
    <source>
        <dbReference type="ARBA" id="ARBA00004123"/>
    </source>
</evidence>
<reference evidence="8" key="1">
    <citation type="submission" date="2018-10" db="EMBL/GenBank/DDBJ databases">
        <title>Transcriptome assembly of Aceria tosichella (Wheat curl mite) Type 2.</title>
        <authorList>
            <person name="Scully E.D."/>
            <person name="Geib S.M."/>
            <person name="Palmer N.A."/>
            <person name="Gupta A.K."/>
            <person name="Sarath G."/>
            <person name="Tatineni S."/>
        </authorList>
    </citation>
    <scope>NUCLEOTIDE SEQUENCE</scope>
    <source>
        <strain evidence="8">LincolnNE</strain>
    </source>
</reference>
<dbReference type="GO" id="GO:0000124">
    <property type="term" value="C:SAGA complex"/>
    <property type="evidence" value="ECO:0007669"/>
    <property type="project" value="TreeGrafter"/>
</dbReference>
<keyword evidence="6" id="KW-0175">Coiled coil</keyword>
<dbReference type="GO" id="GO:0005634">
    <property type="term" value="C:nucleus"/>
    <property type="evidence" value="ECO:0007669"/>
    <property type="project" value="UniProtKB-SubCell"/>
</dbReference>
<feature type="region of interest" description="Disordered" evidence="7">
    <location>
        <begin position="45"/>
        <end position="97"/>
    </location>
</feature>
<feature type="compositionally biased region" description="Low complexity" evidence="7">
    <location>
        <begin position="75"/>
        <end position="87"/>
    </location>
</feature>
<comment type="similarity">
    <text evidence="2">Belongs to the NGG1 family.</text>
</comment>